<keyword evidence="6" id="KW-1185">Reference proteome</keyword>
<protein>
    <recommendedName>
        <fullName evidence="4">Inosine/uridine-preferring nucleoside hydrolase domain-containing protein</fullName>
    </recommendedName>
</protein>
<keyword evidence="2" id="KW-0378">Hydrolase</keyword>
<gene>
    <name evidence="5" type="ORF">PVK06_048808</name>
</gene>
<evidence type="ECO:0000256" key="2">
    <source>
        <dbReference type="ARBA" id="ARBA00022801"/>
    </source>
</evidence>
<evidence type="ECO:0000256" key="3">
    <source>
        <dbReference type="ARBA" id="ARBA00023295"/>
    </source>
</evidence>
<dbReference type="EMBL" id="JARKNE010000013">
    <property type="protein sequence ID" value="KAK5772519.1"/>
    <property type="molecule type" value="Genomic_DNA"/>
</dbReference>
<comment type="caution">
    <text evidence="5">The sequence shown here is derived from an EMBL/GenBank/DDBJ whole genome shotgun (WGS) entry which is preliminary data.</text>
</comment>
<accession>A0ABR0MJK8</accession>
<evidence type="ECO:0000313" key="6">
    <source>
        <dbReference type="Proteomes" id="UP001358586"/>
    </source>
</evidence>
<evidence type="ECO:0000259" key="4">
    <source>
        <dbReference type="Pfam" id="PF01156"/>
    </source>
</evidence>
<dbReference type="PANTHER" id="PTHR12304:SF4">
    <property type="entry name" value="URIDINE NUCLEOSIDASE"/>
    <property type="match status" value="1"/>
</dbReference>
<reference evidence="5 6" key="1">
    <citation type="submission" date="2023-03" db="EMBL/GenBank/DDBJ databases">
        <title>WGS of Gossypium arboreum.</title>
        <authorList>
            <person name="Yu D."/>
        </authorList>
    </citation>
    <scope>NUCLEOTIDE SEQUENCE [LARGE SCALE GENOMIC DNA]</scope>
    <source>
        <tissue evidence="5">Leaf</tissue>
    </source>
</reference>
<feature type="domain" description="Inosine/uridine-preferring nucleoside hydrolase" evidence="4">
    <location>
        <begin position="2"/>
        <end position="97"/>
    </location>
</feature>
<dbReference type="InterPro" id="IPR023186">
    <property type="entry name" value="IUNH"/>
</dbReference>
<dbReference type="Pfam" id="PF01156">
    <property type="entry name" value="IU_nuc_hydro"/>
    <property type="match status" value="1"/>
</dbReference>
<evidence type="ECO:0000256" key="1">
    <source>
        <dbReference type="ARBA" id="ARBA00009176"/>
    </source>
</evidence>
<dbReference type="InterPro" id="IPR036452">
    <property type="entry name" value="Ribo_hydro-like"/>
</dbReference>
<comment type="similarity">
    <text evidence="1">Belongs to the IUNH family.</text>
</comment>
<dbReference type="PANTHER" id="PTHR12304">
    <property type="entry name" value="INOSINE-URIDINE PREFERRING NUCLEOSIDE HYDROLASE"/>
    <property type="match status" value="1"/>
</dbReference>
<dbReference type="Gene3D" id="3.90.245.10">
    <property type="entry name" value="Ribonucleoside hydrolase-like"/>
    <property type="match status" value="1"/>
</dbReference>
<dbReference type="SUPFAM" id="SSF53590">
    <property type="entry name" value="Nucleoside hydrolase"/>
    <property type="match status" value="1"/>
</dbReference>
<dbReference type="Proteomes" id="UP001358586">
    <property type="component" value="Chromosome 13"/>
</dbReference>
<evidence type="ECO:0000313" key="5">
    <source>
        <dbReference type="EMBL" id="KAK5772519.1"/>
    </source>
</evidence>
<proteinExistence type="inferred from homology"/>
<keyword evidence="3" id="KW-0326">Glycosidase</keyword>
<organism evidence="5 6">
    <name type="scientific">Gossypium arboreum</name>
    <name type="common">Tree cotton</name>
    <name type="synonym">Gossypium nanking</name>
    <dbReference type="NCBI Taxonomy" id="29729"/>
    <lineage>
        <taxon>Eukaryota</taxon>
        <taxon>Viridiplantae</taxon>
        <taxon>Streptophyta</taxon>
        <taxon>Embryophyta</taxon>
        <taxon>Tracheophyta</taxon>
        <taxon>Spermatophyta</taxon>
        <taxon>Magnoliopsida</taxon>
        <taxon>eudicotyledons</taxon>
        <taxon>Gunneridae</taxon>
        <taxon>Pentapetalae</taxon>
        <taxon>rosids</taxon>
        <taxon>malvids</taxon>
        <taxon>Malvales</taxon>
        <taxon>Malvaceae</taxon>
        <taxon>Malvoideae</taxon>
        <taxon>Gossypium</taxon>
    </lineage>
</organism>
<name>A0ABR0MJK8_GOSAR</name>
<dbReference type="InterPro" id="IPR001910">
    <property type="entry name" value="Inosine/uridine_hydrolase_dom"/>
</dbReference>
<sequence length="97" mass="10683">MIFGDPDVVDIVFTCGADVLAVGIYVTHHVVLIDSDRETLASSNGTFAQYLLKILEVYFNYHHDGYSTKGVYLHDPTAMFAAINPSLITYVEGAVRV</sequence>